<dbReference type="EMBL" id="JAHBCI010000010">
    <property type="protein sequence ID" value="KAG9496448.1"/>
    <property type="molecule type" value="Genomic_DNA"/>
</dbReference>
<proteinExistence type="predicted"/>
<dbReference type="Proteomes" id="UP000827133">
    <property type="component" value="Unassembled WGS sequence"/>
</dbReference>
<organism evidence="2 3">
    <name type="scientific">Fusarium musae</name>
    <dbReference type="NCBI Taxonomy" id="1042133"/>
    <lineage>
        <taxon>Eukaryota</taxon>
        <taxon>Fungi</taxon>
        <taxon>Dikarya</taxon>
        <taxon>Ascomycota</taxon>
        <taxon>Pezizomycotina</taxon>
        <taxon>Sordariomycetes</taxon>
        <taxon>Hypocreomycetidae</taxon>
        <taxon>Hypocreales</taxon>
        <taxon>Nectriaceae</taxon>
        <taxon>Fusarium</taxon>
    </lineage>
</organism>
<dbReference type="AlphaFoldDB" id="A0A9P8IKU2"/>
<dbReference type="KEGG" id="fmu:J7337_013036"/>
<keyword evidence="3" id="KW-1185">Reference proteome</keyword>
<evidence type="ECO:0000313" key="2">
    <source>
        <dbReference type="EMBL" id="KAG9496448.1"/>
    </source>
</evidence>
<reference evidence="2" key="1">
    <citation type="journal article" date="2021" name="Mol. Plant Microbe Interact.">
        <title>Telomere to telomere genome assembly of Fusarium musae F31, causal agent of crown rot disease of banana.</title>
        <authorList>
            <person name="Degradi L."/>
            <person name="Tava V."/>
            <person name="Kunova A."/>
            <person name="Cortesi P."/>
            <person name="Saracchi M."/>
            <person name="Pasquali M."/>
        </authorList>
    </citation>
    <scope>NUCLEOTIDE SEQUENCE</scope>
    <source>
        <strain evidence="2">F31</strain>
    </source>
</reference>
<dbReference type="RefSeq" id="XP_044675448.1">
    <property type="nucleotide sequence ID" value="XM_044830532.1"/>
</dbReference>
<gene>
    <name evidence="2" type="ORF">J7337_013036</name>
</gene>
<evidence type="ECO:0000313" key="3">
    <source>
        <dbReference type="Proteomes" id="UP000827133"/>
    </source>
</evidence>
<sequence length="153" mass="17157">MPAKMPIKRMRGTKFLEGMEQENMFTGPNRGSHGTRDQTRLHTNPLEGHTDADATRSVTPPEHSQAVNRVEVLESPQNVVNTQSLDVLELDDGIDMDMGDAFHLLEDQGQDLLETINLSGPHRQQQLHIVEQLLAVIAALKEQIASLRKRSQF</sequence>
<protein>
    <submittedName>
        <fullName evidence="2">Uncharacterized protein</fullName>
    </submittedName>
</protein>
<name>A0A9P8IKU2_9HYPO</name>
<evidence type="ECO:0000256" key="1">
    <source>
        <dbReference type="SAM" id="MobiDB-lite"/>
    </source>
</evidence>
<dbReference type="GeneID" id="68320892"/>
<comment type="caution">
    <text evidence="2">The sequence shown here is derived from an EMBL/GenBank/DDBJ whole genome shotgun (WGS) entry which is preliminary data.</text>
</comment>
<accession>A0A9P8IKU2</accession>
<feature type="region of interest" description="Disordered" evidence="1">
    <location>
        <begin position="25"/>
        <end position="64"/>
    </location>
</feature>